<proteinExistence type="predicted"/>
<accession>A0A290QH74</accession>
<dbReference type="KEGG" id="vbh:CMV30_17675"/>
<dbReference type="EMBL" id="CP023344">
    <property type="protein sequence ID" value="ATC65626.1"/>
    <property type="molecule type" value="Genomic_DNA"/>
</dbReference>
<dbReference type="AlphaFoldDB" id="A0A290QH74"/>
<reference evidence="1 2" key="1">
    <citation type="submission" date="2017-09" db="EMBL/GenBank/DDBJ databases">
        <title>Complete genome sequence of Verrucomicrobial strain HZ-65, isolated from freshwater.</title>
        <authorList>
            <person name="Choi A."/>
        </authorList>
    </citation>
    <scope>NUCLEOTIDE SEQUENCE [LARGE SCALE GENOMIC DNA]</scope>
    <source>
        <strain evidence="1 2">HZ-65</strain>
    </source>
</reference>
<organism evidence="1 2">
    <name type="scientific">Nibricoccus aquaticus</name>
    <dbReference type="NCBI Taxonomy" id="2576891"/>
    <lineage>
        <taxon>Bacteria</taxon>
        <taxon>Pseudomonadati</taxon>
        <taxon>Verrucomicrobiota</taxon>
        <taxon>Opitutia</taxon>
        <taxon>Opitutales</taxon>
        <taxon>Opitutaceae</taxon>
        <taxon>Nibricoccus</taxon>
    </lineage>
</organism>
<sequence length="319" mass="35156">MQNVTVRNVKTNTLVSSTDTILAEYLNYSDGATRYWAYNQPGQTNSTNGTVDMSIYSVAPSGSVAEAESDGSAGVELQFAHVIKRYKRFEWGINFSAGASEINAKTRKRIGANLVTTTDRYTLRTGSSFENYAYFDSTVHNDTVTVDRGTVDASGNPITYDYFAEKNHLLRRDNAQRILDGAITPNGANVDGYWQIKGAYYMLRLGPIVRVPIAKKWTVSASAGGALAFVGSRFLVDEYIELPDVIGTIRFQGEGEEKAMVGGYYADVNIERWLTVRTGFFAGYSVEKMGNYTHEFAGRKADVDLGTSGGFRLGIITRF</sequence>
<dbReference type="Proteomes" id="UP000217265">
    <property type="component" value="Chromosome"/>
</dbReference>
<keyword evidence="2" id="KW-1185">Reference proteome</keyword>
<evidence type="ECO:0000313" key="1">
    <source>
        <dbReference type="EMBL" id="ATC65626.1"/>
    </source>
</evidence>
<protein>
    <submittedName>
        <fullName evidence="1">Uncharacterized protein</fullName>
    </submittedName>
</protein>
<name>A0A290QH74_9BACT</name>
<evidence type="ECO:0000313" key="2">
    <source>
        <dbReference type="Proteomes" id="UP000217265"/>
    </source>
</evidence>
<gene>
    <name evidence="1" type="ORF">CMV30_17675</name>
</gene>